<organism evidence="2 3">
    <name type="scientific">Planoprotostelium fungivorum</name>
    <dbReference type="NCBI Taxonomy" id="1890364"/>
    <lineage>
        <taxon>Eukaryota</taxon>
        <taxon>Amoebozoa</taxon>
        <taxon>Evosea</taxon>
        <taxon>Variosea</taxon>
        <taxon>Cavosteliida</taxon>
        <taxon>Cavosteliaceae</taxon>
        <taxon>Planoprotostelium</taxon>
    </lineage>
</organism>
<dbReference type="AlphaFoldDB" id="A0A2P6MNZ8"/>
<feature type="compositionally biased region" description="Polar residues" evidence="1">
    <location>
        <begin position="11"/>
        <end position="20"/>
    </location>
</feature>
<sequence length="95" mass="10747">MSEDHYYHNPTFASMAQPTEENYHSTKSQQNQSSKSQSQPSINCASMALCADAEVVAERDTYLSIDGKIELYCRLAKGDRKSSEFRRIFMTKGAK</sequence>
<gene>
    <name evidence="2" type="ORF">PROFUN_09616</name>
</gene>
<accession>A0A2P6MNZ8</accession>
<dbReference type="EMBL" id="MDYQ01000613">
    <property type="protein sequence ID" value="PRP73386.1"/>
    <property type="molecule type" value="Genomic_DNA"/>
</dbReference>
<comment type="caution">
    <text evidence="2">The sequence shown here is derived from an EMBL/GenBank/DDBJ whole genome shotgun (WGS) entry which is preliminary data.</text>
</comment>
<name>A0A2P6MNZ8_9EUKA</name>
<proteinExistence type="predicted"/>
<dbReference type="Proteomes" id="UP000241769">
    <property type="component" value="Unassembled WGS sequence"/>
</dbReference>
<evidence type="ECO:0000256" key="1">
    <source>
        <dbReference type="SAM" id="MobiDB-lite"/>
    </source>
</evidence>
<reference evidence="2 3" key="1">
    <citation type="journal article" date="2018" name="Genome Biol. Evol.">
        <title>Multiple Roots of Fruiting Body Formation in Amoebozoa.</title>
        <authorList>
            <person name="Hillmann F."/>
            <person name="Forbes G."/>
            <person name="Novohradska S."/>
            <person name="Ferling I."/>
            <person name="Riege K."/>
            <person name="Groth M."/>
            <person name="Westermann M."/>
            <person name="Marz M."/>
            <person name="Spaller T."/>
            <person name="Winckler T."/>
            <person name="Schaap P."/>
            <person name="Glockner G."/>
        </authorList>
    </citation>
    <scope>NUCLEOTIDE SEQUENCE [LARGE SCALE GENOMIC DNA]</scope>
    <source>
        <strain evidence="2 3">Jena</strain>
    </source>
</reference>
<evidence type="ECO:0000313" key="3">
    <source>
        <dbReference type="Proteomes" id="UP000241769"/>
    </source>
</evidence>
<evidence type="ECO:0000313" key="2">
    <source>
        <dbReference type="EMBL" id="PRP73386.1"/>
    </source>
</evidence>
<feature type="region of interest" description="Disordered" evidence="1">
    <location>
        <begin position="1"/>
        <end position="39"/>
    </location>
</feature>
<dbReference type="InParanoid" id="A0A2P6MNZ8"/>
<keyword evidence="3" id="KW-1185">Reference proteome</keyword>
<feature type="compositionally biased region" description="Low complexity" evidence="1">
    <location>
        <begin position="25"/>
        <end position="39"/>
    </location>
</feature>
<protein>
    <submittedName>
        <fullName evidence="2">Uncharacterized protein</fullName>
    </submittedName>
</protein>